<protein>
    <submittedName>
        <fullName evidence="2">Putative Holin-X, holin superfamily III</fullName>
    </submittedName>
</protein>
<dbReference type="InterPro" id="IPR009937">
    <property type="entry name" value="Phage_holin_3_6"/>
</dbReference>
<keyword evidence="1" id="KW-1133">Transmembrane helix</keyword>
<accession>A0A1I6UMP6</accession>
<dbReference type="Proteomes" id="UP000198852">
    <property type="component" value="Unassembled WGS sequence"/>
</dbReference>
<reference evidence="3" key="1">
    <citation type="submission" date="2016-10" db="EMBL/GenBank/DDBJ databases">
        <authorList>
            <person name="Varghese N."/>
            <person name="Submissions S."/>
        </authorList>
    </citation>
    <scope>NUCLEOTIDE SEQUENCE [LARGE SCALE GENOMIC DNA]</scope>
    <source>
        <strain evidence="3">DSM 44771</strain>
    </source>
</reference>
<keyword evidence="1" id="KW-0812">Transmembrane</keyword>
<evidence type="ECO:0000313" key="3">
    <source>
        <dbReference type="Proteomes" id="UP000198852"/>
    </source>
</evidence>
<evidence type="ECO:0000313" key="2">
    <source>
        <dbReference type="EMBL" id="SFT02693.1"/>
    </source>
</evidence>
<dbReference type="STRING" id="95161.SAMN05660874_05058"/>
<feature type="transmembrane region" description="Helical" evidence="1">
    <location>
        <begin position="120"/>
        <end position="142"/>
    </location>
</feature>
<proteinExistence type="predicted"/>
<name>A0A1I6UMP6_9PSEU</name>
<evidence type="ECO:0000256" key="1">
    <source>
        <dbReference type="SAM" id="Phobius"/>
    </source>
</evidence>
<sequence length="176" mass="18999">MGTWLISRGTMVAVNSAQKSTNGSREGAEWSAVNSIPLSEEGTAPDGQSIGALVKDATTHLSTLVRSEVELAKSEIAGEVKKALRGSVYFILALCVLGFSLFFLFFTAAEGLHALGLWRWASFGIVFLAMLLVAGLFALLGYRKVRKISAPKRTMATLKETKNITKRHKTEEPPAA</sequence>
<keyword evidence="3" id="KW-1185">Reference proteome</keyword>
<dbReference type="Pfam" id="PF07332">
    <property type="entry name" value="Phage_holin_3_6"/>
    <property type="match status" value="1"/>
</dbReference>
<dbReference type="AlphaFoldDB" id="A0A1I6UMP6"/>
<keyword evidence="1" id="KW-0472">Membrane</keyword>
<organism evidence="2 3">
    <name type="scientific">Saccharopolyspora flava</name>
    <dbReference type="NCBI Taxonomy" id="95161"/>
    <lineage>
        <taxon>Bacteria</taxon>
        <taxon>Bacillati</taxon>
        <taxon>Actinomycetota</taxon>
        <taxon>Actinomycetes</taxon>
        <taxon>Pseudonocardiales</taxon>
        <taxon>Pseudonocardiaceae</taxon>
        <taxon>Saccharopolyspora</taxon>
    </lineage>
</organism>
<feature type="transmembrane region" description="Helical" evidence="1">
    <location>
        <begin position="88"/>
        <end position="108"/>
    </location>
</feature>
<gene>
    <name evidence="2" type="ORF">SAMN05660874_05058</name>
</gene>
<dbReference type="RefSeq" id="WP_425442066.1">
    <property type="nucleotide sequence ID" value="NZ_FOZX01000012.1"/>
</dbReference>
<dbReference type="EMBL" id="FOZX01000012">
    <property type="protein sequence ID" value="SFT02693.1"/>
    <property type="molecule type" value="Genomic_DNA"/>
</dbReference>